<reference evidence="19" key="1">
    <citation type="journal article" date="2019" name="Int. J. Syst. Evol. Microbiol.">
        <title>The Global Catalogue of Microorganisms (GCM) 10K type strain sequencing project: providing services to taxonomists for standard genome sequencing and annotation.</title>
        <authorList>
            <consortium name="The Broad Institute Genomics Platform"/>
            <consortium name="The Broad Institute Genome Sequencing Center for Infectious Disease"/>
            <person name="Wu L."/>
            <person name="Ma J."/>
        </authorList>
    </citation>
    <scope>NUCLEOTIDE SEQUENCE [LARGE SCALE GENOMIC DNA]</scope>
    <source>
        <strain evidence="19">CGMCC 1.16031</strain>
    </source>
</reference>
<evidence type="ECO:0000256" key="14">
    <source>
        <dbReference type="ARBA" id="ARBA00023201"/>
    </source>
</evidence>
<keyword evidence="19" id="KW-1185">Reference proteome</keyword>
<keyword evidence="9 16" id="KW-1278">Translocase</keyword>
<keyword evidence="11 16" id="KW-0915">Sodium</keyword>
<dbReference type="InterPro" id="IPR023424">
    <property type="entry name" value="OadG"/>
</dbReference>
<comment type="function">
    <text evidence="2 16 17">Catalyzes the decarboxylation of oxaloacetate coupled to Na(+) translocation.</text>
</comment>
<dbReference type="EC" id="7.2.4.2" evidence="16"/>
<evidence type="ECO:0000256" key="6">
    <source>
        <dbReference type="ARBA" id="ARBA00022448"/>
    </source>
</evidence>
<evidence type="ECO:0000313" key="18">
    <source>
        <dbReference type="EMBL" id="MFC6439235.1"/>
    </source>
</evidence>
<evidence type="ECO:0000313" key="19">
    <source>
        <dbReference type="Proteomes" id="UP001596364"/>
    </source>
</evidence>
<proteinExistence type="inferred from homology"/>
<comment type="cofactor">
    <cofactor evidence="1 16 17">
        <name>Na(+)</name>
        <dbReference type="ChEBI" id="CHEBI:29101"/>
    </cofactor>
</comment>
<organism evidence="18 19">
    <name type="scientific">Pseudobowmanella zhangzhouensis</name>
    <dbReference type="NCBI Taxonomy" id="1537679"/>
    <lineage>
        <taxon>Bacteria</taxon>
        <taxon>Pseudomonadati</taxon>
        <taxon>Pseudomonadota</taxon>
        <taxon>Gammaproteobacteria</taxon>
        <taxon>Alteromonadales</taxon>
        <taxon>Alteromonadaceae</taxon>
    </lineage>
</organism>
<dbReference type="NCBIfam" id="TIGR01195">
    <property type="entry name" value="oadG_fam"/>
    <property type="match status" value="1"/>
</dbReference>
<evidence type="ECO:0000256" key="2">
    <source>
        <dbReference type="ARBA" id="ARBA00003002"/>
    </source>
</evidence>
<evidence type="ECO:0000256" key="16">
    <source>
        <dbReference type="HAMAP-Rule" id="MF_00404"/>
    </source>
</evidence>
<evidence type="ECO:0000256" key="11">
    <source>
        <dbReference type="ARBA" id="ARBA00023053"/>
    </source>
</evidence>
<keyword evidence="14 16" id="KW-0739">Sodium transport</keyword>
<comment type="caution">
    <text evidence="18">The sequence shown here is derived from an EMBL/GenBank/DDBJ whole genome shotgun (WGS) entry which is preliminary data.</text>
</comment>
<comment type="subunit">
    <text evidence="5 16">Heterotrimer of an alpha, a beta and a gamma subunit.</text>
</comment>
<keyword evidence="8 16" id="KW-0812">Transmembrane</keyword>
<evidence type="ECO:0000256" key="5">
    <source>
        <dbReference type="ARBA" id="ARBA00011869"/>
    </source>
</evidence>
<dbReference type="RefSeq" id="WP_131257486.1">
    <property type="nucleotide sequence ID" value="NZ_JBHSUS010000001.1"/>
</dbReference>
<evidence type="ECO:0000256" key="1">
    <source>
        <dbReference type="ARBA" id="ARBA00001959"/>
    </source>
</evidence>
<evidence type="ECO:0000256" key="15">
    <source>
        <dbReference type="ARBA" id="ARBA00048176"/>
    </source>
</evidence>
<keyword evidence="10 16" id="KW-1133">Transmembrane helix</keyword>
<evidence type="ECO:0000256" key="17">
    <source>
        <dbReference type="RuleBase" id="RU004278"/>
    </source>
</evidence>
<comment type="catalytic activity">
    <reaction evidence="15 16 17">
        <text>oxaloacetate + 2 Na(+)(in) + H(+) = pyruvate + 2 Na(+)(out) + CO2</text>
        <dbReference type="Rhea" id="RHEA:57724"/>
        <dbReference type="ChEBI" id="CHEBI:15361"/>
        <dbReference type="ChEBI" id="CHEBI:15378"/>
        <dbReference type="ChEBI" id="CHEBI:16452"/>
        <dbReference type="ChEBI" id="CHEBI:16526"/>
        <dbReference type="ChEBI" id="CHEBI:29101"/>
        <dbReference type="EC" id="7.2.4.2"/>
    </reaction>
</comment>
<dbReference type="NCBIfam" id="NF040909">
    <property type="entry name" value="OadG_rel_small"/>
    <property type="match status" value="1"/>
</dbReference>
<dbReference type="HAMAP" id="MF_00404">
    <property type="entry name" value="OadG"/>
    <property type="match status" value="1"/>
</dbReference>
<comment type="subcellular location">
    <subcellularLocation>
        <location evidence="3 16 17">Cell membrane</location>
        <topology evidence="3 16 17">Single-pass membrane protein</topology>
    </subcellularLocation>
</comment>
<evidence type="ECO:0000256" key="4">
    <source>
        <dbReference type="ARBA" id="ARBA00005844"/>
    </source>
</evidence>
<keyword evidence="6 16" id="KW-0813">Transport</keyword>
<accession>A0ABW1XKE0</accession>
<sequence>MDAQIVDLLKESALLMLVGMGGVFAFLSLLIVATNSLARFANPVNEADAPTVHTLSPAANQLSPQTVAAIGAAIHQYRKDNHHA</sequence>
<dbReference type="Pfam" id="PF04277">
    <property type="entry name" value="OAD_gamma"/>
    <property type="match status" value="1"/>
</dbReference>
<keyword evidence="7 16" id="KW-1003">Cell membrane</keyword>
<evidence type="ECO:0000256" key="8">
    <source>
        <dbReference type="ARBA" id="ARBA00022692"/>
    </source>
</evidence>
<name>A0ABW1XKE0_9ALTE</name>
<evidence type="ECO:0000256" key="12">
    <source>
        <dbReference type="ARBA" id="ARBA00023065"/>
    </source>
</evidence>
<protein>
    <recommendedName>
        <fullName evidence="16">Probable oxaloacetate decarboxylase gamma chain</fullName>
        <ecNumber evidence="16">7.2.4.2</ecNumber>
    </recommendedName>
</protein>
<keyword evidence="12 16" id="KW-0406">Ion transport</keyword>
<feature type="transmembrane region" description="Helical" evidence="16 17">
    <location>
        <begin position="12"/>
        <end position="33"/>
    </location>
</feature>
<dbReference type="InterPro" id="IPR005899">
    <property type="entry name" value="Na_pump_deCOase"/>
</dbReference>
<evidence type="ECO:0000256" key="13">
    <source>
        <dbReference type="ARBA" id="ARBA00023136"/>
    </source>
</evidence>
<evidence type="ECO:0000256" key="10">
    <source>
        <dbReference type="ARBA" id="ARBA00022989"/>
    </source>
</evidence>
<evidence type="ECO:0000256" key="3">
    <source>
        <dbReference type="ARBA" id="ARBA00004162"/>
    </source>
</evidence>
<gene>
    <name evidence="16" type="primary">oadG</name>
    <name evidence="18" type="ORF">ACFP85_03620</name>
</gene>
<dbReference type="Proteomes" id="UP001596364">
    <property type="component" value="Unassembled WGS sequence"/>
</dbReference>
<dbReference type="EMBL" id="JBHSUS010000001">
    <property type="protein sequence ID" value="MFC6439235.1"/>
    <property type="molecule type" value="Genomic_DNA"/>
</dbReference>
<comment type="similarity">
    <text evidence="4 16 17">Belongs to the OadG family.</text>
</comment>
<evidence type="ECO:0000256" key="9">
    <source>
        <dbReference type="ARBA" id="ARBA00022967"/>
    </source>
</evidence>
<keyword evidence="13 16" id="KW-0472">Membrane</keyword>
<evidence type="ECO:0000256" key="7">
    <source>
        <dbReference type="ARBA" id="ARBA00022475"/>
    </source>
</evidence>